<dbReference type="PANTHER" id="PTHR15615">
    <property type="match status" value="1"/>
</dbReference>
<organism evidence="3 4">
    <name type="scientific">Phanerochaete sordida</name>
    <dbReference type="NCBI Taxonomy" id="48140"/>
    <lineage>
        <taxon>Eukaryota</taxon>
        <taxon>Fungi</taxon>
        <taxon>Dikarya</taxon>
        <taxon>Basidiomycota</taxon>
        <taxon>Agaricomycotina</taxon>
        <taxon>Agaricomycetes</taxon>
        <taxon>Polyporales</taxon>
        <taxon>Phanerochaetaceae</taxon>
        <taxon>Phanerochaete</taxon>
    </lineage>
</organism>
<keyword evidence="4" id="KW-1185">Reference proteome</keyword>
<reference evidence="3 4" key="1">
    <citation type="submission" date="2021-08" db="EMBL/GenBank/DDBJ databases">
        <title>Draft Genome Sequence of Phanerochaete sordida strain YK-624.</title>
        <authorList>
            <person name="Mori T."/>
            <person name="Dohra H."/>
            <person name="Suzuki T."/>
            <person name="Kawagishi H."/>
            <person name="Hirai H."/>
        </authorList>
    </citation>
    <scope>NUCLEOTIDE SEQUENCE [LARGE SCALE GENOMIC DNA]</scope>
    <source>
        <strain evidence="3 4">YK-624</strain>
    </source>
</reference>
<protein>
    <submittedName>
        <fullName evidence="3">Cyclin N-terminal domain-containing protein</fullName>
    </submittedName>
</protein>
<evidence type="ECO:0000256" key="1">
    <source>
        <dbReference type="SAM" id="MobiDB-lite"/>
    </source>
</evidence>
<feature type="region of interest" description="Disordered" evidence="1">
    <location>
        <begin position="251"/>
        <end position="299"/>
    </location>
</feature>
<feature type="compositionally biased region" description="Low complexity" evidence="1">
    <location>
        <begin position="25"/>
        <end position="39"/>
    </location>
</feature>
<dbReference type="GO" id="GO:0016538">
    <property type="term" value="F:cyclin-dependent protein serine/threonine kinase regulator activity"/>
    <property type="evidence" value="ECO:0007669"/>
    <property type="project" value="TreeGrafter"/>
</dbReference>
<gene>
    <name evidence="3" type="ORF">PsYK624_008740</name>
</gene>
<evidence type="ECO:0000313" key="4">
    <source>
        <dbReference type="Proteomes" id="UP000703269"/>
    </source>
</evidence>
<dbReference type="SUPFAM" id="SSF47954">
    <property type="entry name" value="Cyclin-like"/>
    <property type="match status" value="1"/>
</dbReference>
<dbReference type="InterPro" id="IPR036915">
    <property type="entry name" value="Cyclin-like_sf"/>
</dbReference>
<dbReference type="GO" id="GO:0019901">
    <property type="term" value="F:protein kinase binding"/>
    <property type="evidence" value="ECO:0007669"/>
    <property type="project" value="InterPro"/>
</dbReference>
<proteinExistence type="predicted"/>
<dbReference type="CDD" id="cd20557">
    <property type="entry name" value="CYCLIN_ScPCL1-like"/>
    <property type="match status" value="1"/>
</dbReference>
<feature type="compositionally biased region" description="Low complexity" evidence="1">
    <location>
        <begin position="256"/>
        <end position="275"/>
    </location>
</feature>
<dbReference type="AlphaFoldDB" id="A0A9P3FX88"/>
<dbReference type="InterPro" id="IPR006671">
    <property type="entry name" value="Cyclin_N"/>
</dbReference>
<feature type="region of interest" description="Disordered" evidence="1">
    <location>
        <begin position="1"/>
        <end position="39"/>
    </location>
</feature>
<evidence type="ECO:0000259" key="2">
    <source>
        <dbReference type="Pfam" id="PF00134"/>
    </source>
</evidence>
<name>A0A9P3FX88_9APHY</name>
<comment type="caution">
    <text evidence="3">The sequence shown here is derived from an EMBL/GenBank/DDBJ whole genome shotgun (WGS) entry which is preliminary data.</text>
</comment>
<dbReference type="PANTHER" id="PTHR15615:SF27">
    <property type="entry name" value="PHO85 CYCLIN CLG1"/>
    <property type="match status" value="1"/>
</dbReference>
<dbReference type="Pfam" id="PF00134">
    <property type="entry name" value="Cyclin_N"/>
    <property type="match status" value="1"/>
</dbReference>
<sequence length="417" mass="45617">MAVHRFHPYHPAPDAHHHPHHHQPNAHAGPSTMPAAAHSYAHRRAHVPHAYSNRGPFEVPPSPPFFDYVVDRLVDTVTASLEPAWRPDQSLTSKQQLRWWVETLIAKSRCRTATVLVALAYLDKARPNLRVSSGFLACERALIGAFILANKYTNDEVFSTRAWAHASSTLFTVKEIVRAERELLQVLRFDLSIPGAALMAHYKMVVARCRQHALAISSAAYSPQIPASLQGPHIASSSRYTRYPSNPVISMHRSQRASPASTSSSGSISPVESPEPQTPPAYPYSVPAHAPSDTQRTSIPTSAFTMPYVLANDLHDLAGKLPPSMPAFEDPKAFLPVDGKDFGAIPPTQPSLLAELYGDLDPQSALHSHPAEIAPPFVPSVFPGVLPQQWPDHPTRAVVGAGGWMEIPRAPEVPFAF</sequence>
<accession>A0A9P3FX88</accession>
<evidence type="ECO:0000313" key="3">
    <source>
        <dbReference type="EMBL" id="GJE84798.1"/>
    </source>
</evidence>
<feature type="domain" description="Cyclin N-terminal" evidence="2">
    <location>
        <begin position="88"/>
        <end position="192"/>
    </location>
</feature>
<dbReference type="EMBL" id="BPQB01000001">
    <property type="protein sequence ID" value="GJE84798.1"/>
    <property type="molecule type" value="Genomic_DNA"/>
</dbReference>
<dbReference type="GO" id="GO:0000307">
    <property type="term" value="C:cyclin-dependent protein kinase holoenzyme complex"/>
    <property type="evidence" value="ECO:0007669"/>
    <property type="project" value="TreeGrafter"/>
</dbReference>
<dbReference type="GO" id="GO:0005634">
    <property type="term" value="C:nucleus"/>
    <property type="evidence" value="ECO:0007669"/>
    <property type="project" value="TreeGrafter"/>
</dbReference>
<dbReference type="Proteomes" id="UP000703269">
    <property type="component" value="Unassembled WGS sequence"/>
</dbReference>
<dbReference type="OrthoDB" id="2789372at2759"/>
<dbReference type="Gene3D" id="1.10.472.10">
    <property type="entry name" value="Cyclin-like"/>
    <property type="match status" value="1"/>
</dbReference>
<dbReference type="InterPro" id="IPR013922">
    <property type="entry name" value="Cyclin_PHO80-like"/>
</dbReference>